<feature type="coiled-coil region" evidence="1">
    <location>
        <begin position="367"/>
        <end position="401"/>
    </location>
</feature>
<protein>
    <recommendedName>
        <fullName evidence="3">Protein kinase domain-containing protein</fullName>
    </recommendedName>
</protein>
<dbReference type="SUPFAM" id="SSF56112">
    <property type="entry name" value="Protein kinase-like (PK-like)"/>
    <property type="match status" value="1"/>
</dbReference>
<dbReference type="Gene3D" id="1.25.40.10">
    <property type="entry name" value="Tetratricopeptide repeat domain"/>
    <property type="match status" value="1"/>
</dbReference>
<feature type="region of interest" description="Disordered" evidence="2">
    <location>
        <begin position="224"/>
        <end position="248"/>
    </location>
</feature>
<dbReference type="SUPFAM" id="SSF48452">
    <property type="entry name" value="TPR-like"/>
    <property type="match status" value="1"/>
</dbReference>
<feature type="domain" description="Protein kinase" evidence="3">
    <location>
        <begin position="1"/>
        <end position="323"/>
    </location>
</feature>
<dbReference type="Proteomes" id="UP000824263">
    <property type="component" value="Unassembled WGS sequence"/>
</dbReference>
<sequence length="496" mass="57012">MAEKGEYDVLRLIEHNQVCYISSGCIRGTLLTRWLKYHRSMDKREFIRMVRLLVKQLDNIHKCRKKKFYQYVNPCSIIVGEDGNVSFLDLGVASNEEALQKMRRRNIREYFLPPDEPCYQRASVKLDIYGFGRTLQYLLSEVELEPKLTRIEERKFKKIISRCLERQSKQAFQTISEVQKYLPEQNKQKDTKQGKSRRFGLPLAGAAVAALILAGSFKGCGASREEEAAEKETQAQQESQTGKEVDKEDGTRKLYMELGLLCLAELKDYERGREYFQQAKGAPLAEEMELLSRTFQGEAVEEEQLRIALKEIEAQIPETEEALYYSCLLKGYRSLDGEEDLEAVIRIGELCLETGQEKEQAQILGIIAEAMEKSGQSEKALEMYERQLQVEEGELEREELYKKMAILMTSVGQGAEASEKLDVGIGEFPESKELRILYLRELLRASGENRELCLQTINRFLQELPELEQEGEFQKLMREYGMKAEGGKAWSEEAGT</sequence>
<feature type="compositionally biased region" description="Basic and acidic residues" evidence="2">
    <location>
        <begin position="224"/>
        <end position="233"/>
    </location>
</feature>
<dbReference type="GO" id="GO:0004672">
    <property type="term" value="F:protein kinase activity"/>
    <property type="evidence" value="ECO:0007669"/>
    <property type="project" value="InterPro"/>
</dbReference>
<dbReference type="AlphaFoldDB" id="A0A9D1UCD5"/>
<gene>
    <name evidence="4" type="ORF">H9873_00135</name>
</gene>
<dbReference type="PROSITE" id="PS51257">
    <property type="entry name" value="PROKAR_LIPOPROTEIN"/>
    <property type="match status" value="1"/>
</dbReference>
<evidence type="ECO:0000313" key="5">
    <source>
        <dbReference type="Proteomes" id="UP000824263"/>
    </source>
</evidence>
<organism evidence="4 5">
    <name type="scientific">Candidatus Dorea gallistercoris</name>
    <dbReference type="NCBI Taxonomy" id="2838542"/>
    <lineage>
        <taxon>Bacteria</taxon>
        <taxon>Bacillati</taxon>
        <taxon>Bacillota</taxon>
        <taxon>Clostridia</taxon>
        <taxon>Lachnospirales</taxon>
        <taxon>Lachnospiraceae</taxon>
        <taxon>Dorea</taxon>
    </lineage>
</organism>
<evidence type="ECO:0000259" key="3">
    <source>
        <dbReference type="PROSITE" id="PS50011"/>
    </source>
</evidence>
<accession>A0A9D1UCD5</accession>
<dbReference type="EMBL" id="DXGF01000003">
    <property type="protein sequence ID" value="HIW82724.1"/>
    <property type="molecule type" value="Genomic_DNA"/>
</dbReference>
<reference evidence="4" key="1">
    <citation type="journal article" date="2021" name="PeerJ">
        <title>Extensive microbial diversity within the chicken gut microbiome revealed by metagenomics and culture.</title>
        <authorList>
            <person name="Gilroy R."/>
            <person name="Ravi A."/>
            <person name="Getino M."/>
            <person name="Pursley I."/>
            <person name="Horton D.L."/>
            <person name="Alikhan N.F."/>
            <person name="Baker D."/>
            <person name="Gharbi K."/>
            <person name="Hall N."/>
            <person name="Watson M."/>
            <person name="Adriaenssens E.M."/>
            <person name="Foster-Nyarko E."/>
            <person name="Jarju S."/>
            <person name="Secka A."/>
            <person name="Antonio M."/>
            <person name="Oren A."/>
            <person name="Chaudhuri R.R."/>
            <person name="La Ragione R."/>
            <person name="Hildebrand F."/>
            <person name="Pallen M.J."/>
        </authorList>
    </citation>
    <scope>NUCLEOTIDE SEQUENCE</scope>
    <source>
        <strain evidence="4">ChiSxjej1B13-11762</strain>
    </source>
</reference>
<dbReference type="InterPro" id="IPR011009">
    <property type="entry name" value="Kinase-like_dom_sf"/>
</dbReference>
<proteinExistence type="predicted"/>
<comment type="caution">
    <text evidence="4">The sequence shown here is derived from an EMBL/GenBank/DDBJ whole genome shotgun (WGS) entry which is preliminary data.</text>
</comment>
<evidence type="ECO:0000256" key="1">
    <source>
        <dbReference type="SAM" id="Coils"/>
    </source>
</evidence>
<evidence type="ECO:0000313" key="4">
    <source>
        <dbReference type="EMBL" id="HIW82724.1"/>
    </source>
</evidence>
<reference evidence="4" key="2">
    <citation type="submission" date="2021-04" db="EMBL/GenBank/DDBJ databases">
        <authorList>
            <person name="Gilroy R."/>
        </authorList>
    </citation>
    <scope>NUCLEOTIDE SEQUENCE</scope>
    <source>
        <strain evidence="4">ChiSxjej1B13-11762</strain>
    </source>
</reference>
<dbReference type="InterPro" id="IPR011990">
    <property type="entry name" value="TPR-like_helical_dom_sf"/>
</dbReference>
<dbReference type="GO" id="GO:0005524">
    <property type="term" value="F:ATP binding"/>
    <property type="evidence" value="ECO:0007669"/>
    <property type="project" value="InterPro"/>
</dbReference>
<dbReference type="PROSITE" id="PS50011">
    <property type="entry name" value="PROTEIN_KINASE_DOM"/>
    <property type="match status" value="1"/>
</dbReference>
<name>A0A9D1UCD5_9FIRM</name>
<keyword evidence="1" id="KW-0175">Coiled coil</keyword>
<dbReference type="Gene3D" id="1.10.510.10">
    <property type="entry name" value="Transferase(Phosphotransferase) domain 1"/>
    <property type="match status" value="1"/>
</dbReference>
<dbReference type="InterPro" id="IPR000719">
    <property type="entry name" value="Prot_kinase_dom"/>
</dbReference>
<evidence type="ECO:0000256" key="2">
    <source>
        <dbReference type="SAM" id="MobiDB-lite"/>
    </source>
</evidence>